<dbReference type="InterPro" id="IPR009225">
    <property type="entry name" value="Phage_head_completion_GpL"/>
</dbReference>
<reference evidence="1 2" key="1">
    <citation type="submission" date="2016-05" db="EMBL/GenBank/DDBJ databases">
        <title>Complete genome sequence of Novosphingobium guangzhouense SA925(T).</title>
        <authorList>
            <person name="Sha S."/>
        </authorList>
    </citation>
    <scope>NUCLEOTIDE SEQUENCE [LARGE SCALE GENOMIC DNA]</scope>
    <source>
        <strain evidence="1 2">SA925</strain>
    </source>
</reference>
<evidence type="ECO:0000313" key="2">
    <source>
        <dbReference type="Proteomes" id="UP000236327"/>
    </source>
</evidence>
<dbReference type="AlphaFoldDB" id="A0A2K2G0A0"/>
<evidence type="ECO:0000313" key="1">
    <source>
        <dbReference type="EMBL" id="PNU04470.1"/>
    </source>
</evidence>
<gene>
    <name evidence="1" type="ORF">A8V01_20380</name>
</gene>
<dbReference type="Pfam" id="PF05926">
    <property type="entry name" value="Phage_GPL"/>
    <property type="match status" value="1"/>
</dbReference>
<dbReference type="Proteomes" id="UP000236327">
    <property type="component" value="Unassembled WGS sequence"/>
</dbReference>
<organism evidence="1 2">
    <name type="scientific">Novosphingobium guangzhouense</name>
    <dbReference type="NCBI Taxonomy" id="1850347"/>
    <lineage>
        <taxon>Bacteria</taxon>
        <taxon>Pseudomonadati</taxon>
        <taxon>Pseudomonadota</taxon>
        <taxon>Alphaproteobacteria</taxon>
        <taxon>Sphingomonadales</taxon>
        <taxon>Sphingomonadaceae</taxon>
        <taxon>Novosphingobium</taxon>
    </lineage>
</organism>
<name>A0A2K2G0A0_9SPHN</name>
<sequence>MEDPAAPEAPIVNDGFFPDIDPAAVREAARIPATSITPARLRAAIVGAIMTVEIDLRAYAAAQIAAGHATLAAVPAPQLDGRSVQVLRYTRAVGLYAKAELIERHRDFDTTAAGGSQADELTPSIGELRRDAQHAVRDITGRGRTVVDLI</sequence>
<protein>
    <submittedName>
        <fullName evidence="1">Head completion/stabilization protein</fullName>
    </submittedName>
</protein>
<comment type="caution">
    <text evidence="1">The sequence shown here is derived from an EMBL/GenBank/DDBJ whole genome shotgun (WGS) entry which is preliminary data.</text>
</comment>
<accession>A0A2K2G0A0</accession>
<dbReference type="EMBL" id="LYMM01000035">
    <property type="protein sequence ID" value="PNU04470.1"/>
    <property type="molecule type" value="Genomic_DNA"/>
</dbReference>
<keyword evidence="2" id="KW-1185">Reference proteome</keyword>
<proteinExistence type="predicted"/>